<dbReference type="GO" id="GO:0005829">
    <property type="term" value="C:cytosol"/>
    <property type="evidence" value="ECO:0007669"/>
    <property type="project" value="UniProtKB-SubCell"/>
</dbReference>
<dbReference type="GO" id="GO:0016567">
    <property type="term" value="P:protein ubiquitination"/>
    <property type="evidence" value="ECO:0007669"/>
    <property type="project" value="UniProtKB-UniPathway"/>
</dbReference>
<dbReference type="CDD" id="cd16491">
    <property type="entry name" value="RING-CH-C4HC3_LTN1"/>
    <property type="match status" value="1"/>
</dbReference>
<dbReference type="GO" id="GO:0008270">
    <property type="term" value="F:zinc ion binding"/>
    <property type="evidence" value="ECO:0007669"/>
    <property type="project" value="UniProtKB-KW"/>
</dbReference>
<dbReference type="SUPFAM" id="SSF48371">
    <property type="entry name" value="ARM repeat"/>
    <property type="match status" value="1"/>
</dbReference>
<evidence type="ECO:0000256" key="8">
    <source>
        <dbReference type="ARBA" id="ARBA00022679"/>
    </source>
</evidence>
<comment type="pathway">
    <text evidence="3 16">Protein modification; protein ubiquitination.</text>
</comment>
<gene>
    <name evidence="18" type="ORF">AAL_02115</name>
</gene>
<protein>
    <recommendedName>
        <fullName evidence="6 16">E3 ubiquitin-protein ligase listerin</fullName>
        <ecNumber evidence="5 16">2.3.2.27</ecNumber>
    </recommendedName>
    <alternativeName>
        <fullName evidence="16">RING-type E3 ubiquitin transferase listerin</fullName>
    </alternativeName>
</protein>
<name>A0A168F6Q6_9HYPO</name>
<dbReference type="EC" id="2.3.2.27" evidence="5 16"/>
<keyword evidence="13 16" id="KW-0862">Zinc</keyword>
<evidence type="ECO:0000256" key="5">
    <source>
        <dbReference type="ARBA" id="ARBA00012483"/>
    </source>
</evidence>
<dbReference type="InterPro" id="IPR013083">
    <property type="entry name" value="Znf_RING/FYVE/PHD"/>
</dbReference>
<evidence type="ECO:0000256" key="9">
    <source>
        <dbReference type="ARBA" id="ARBA00022723"/>
    </source>
</evidence>
<evidence type="ECO:0000256" key="12">
    <source>
        <dbReference type="ARBA" id="ARBA00022786"/>
    </source>
</evidence>
<comment type="caution">
    <text evidence="18">The sequence shown here is derived from an EMBL/GenBank/DDBJ whole genome shotgun (WGS) entry which is preliminary data.</text>
</comment>
<keyword evidence="11 15" id="KW-0863">Zinc-finger</keyword>
<proteinExistence type="inferred from homology"/>
<dbReference type="FunFam" id="3.30.40.10:FF:000038">
    <property type="entry name" value="E3 ubiquitin-protein ligase listerin"/>
    <property type="match status" value="1"/>
</dbReference>
<dbReference type="Pfam" id="PF23009">
    <property type="entry name" value="UBC_like"/>
    <property type="match status" value="1"/>
</dbReference>
<keyword evidence="8 16" id="KW-0808">Transferase</keyword>
<dbReference type="EMBL" id="AZGY01000003">
    <property type="protein sequence ID" value="KZZ99543.1"/>
    <property type="molecule type" value="Genomic_DNA"/>
</dbReference>
<dbReference type="InterPro" id="IPR054476">
    <property type="entry name" value="Ltn1_N"/>
</dbReference>
<comment type="catalytic activity">
    <reaction evidence="1 16">
        <text>S-ubiquitinyl-[E2 ubiquitin-conjugating enzyme]-L-cysteine + [acceptor protein]-L-lysine = [E2 ubiquitin-conjugating enzyme]-L-cysteine + N(6)-ubiquitinyl-[acceptor protein]-L-lysine.</text>
        <dbReference type="EC" id="2.3.2.27"/>
    </reaction>
</comment>
<dbReference type="Pfam" id="PF23280">
    <property type="entry name" value="TPR_26"/>
    <property type="match status" value="1"/>
</dbReference>
<dbReference type="STRING" id="1081109.A0A168F6Q6"/>
<dbReference type="InterPro" id="IPR054477">
    <property type="entry name" value="LTN1_E3_ligase_6th"/>
</dbReference>
<dbReference type="Gene3D" id="3.30.40.10">
    <property type="entry name" value="Zinc/RING finger domain, C3HC4 (zinc finger)"/>
    <property type="match status" value="1"/>
</dbReference>
<dbReference type="InterPro" id="IPR001841">
    <property type="entry name" value="Znf_RING"/>
</dbReference>
<accession>A0A168F6Q6</accession>
<dbReference type="SMART" id="SM00744">
    <property type="entry name" value="RINGv"/>
    <property type="match status" value="1"/>
</dbReference>
<dbReference type="UniPathway" id="UPA00143"/>
<evidence type="ECO:0000256" key="10">
    <source>
        <dbReference type="ARBA" id="ARBA00022737"/>
    </source>
</evidence>
<evidence type="ECO:0000256" key="7">
    <source>
        <dbReference type="ARBA" id="ARBA00022490"/>
    </source>
</evidence>
<evidence type="ECO:0000256" key="6">
    <source>
        <dbReference type="ARBA" id="ARBA00017157"/>
    </source>
</evidence>
<dbReference type="InterPro" id="IPR039795">
    <property type="entry name" value="LTN1/Rkr1"/>
</dbReference>
<dbReference type="GO" id="GO:1990112">
    <property type="term" value="C:RQC complex"/>
    <property type="evidence" value="ECO:0007669"/>
    <property type="project" value="UniProtKB-UniRule"/>
</dbReference>
<keyword evidence="10" id="KW-0677">Repeat</keyword>
<dbReference type="Pfam" id="PF13639">
    <property type="entry name" value="zf-RING_2"/>
    <property type="match status" value="1"/>
</dbReference>
<evidence type="ECO:0000256" key="3">
    <source>
        <dbReference type="ARBA" id="ARBA00004906"/>
    </source>
</evidence>
<dbReference type="GO" id="GO:1990116">
    <property type="term" value="P:ribosome-associated ubiquitin-dependent protein catabolic process"/>
    <property type="evidence" value="ECO:0007669"/>
    <property type="project" value="UniProtKB-UniRule"/>
</dbReference>
<keyword evidence="19" id="KW-1185">Reference proteome</keyword>
<dbReference type="InterPro" id="IPR057030">
    <property type="entry name" value="TPR_Rkr-1"/>
</dbReference>
<evidence type="ECO:0000256" key="1">
    <source>
        <dbReference type="ARBA" id="ARBA00000900"/>
    </source>
</evidence>
<dbReference type="InterPro" id="IPR016024">
    <property type="entry name" value="ARM-type_fold"/>
</dbReference>
<evidence type="ECO:0000256" key="14">
    <source>
        <dbReference type="ARBA" id="ARBA00055150"/>
    </source>
</evidence>
<sequence>MKRGQRGFGPRSEKSFALSSAAPGSSLSYLAELPSFAGISDPNLIVSLKNVLKKDSTTKAKGLEDLVMHAQSHPFEQAGGVEESVLTIWTQIYARISIDNSRRVRELSHLLQLALLRSARKRMERYMPTVVGPWLAGLYDRDRVVARAANEGLSSFLTTSEKLTAFWHKCQPQILDYAIEAIRERENTLSDERSTTAEDAQAKYFRVVMSSLSLVLGLLQRIDDGGLKRMTQKYDEFFAEEAVWRSITLEDPTTRKTACLLLSACLGRHLPYGATNKARQAFVTGGLKTNQAGSAFEFVKALAGLTALDPSFWISASGDKKSPIMRLQAFISKGSQGSPPKFWEALGQLLAIMPDQSLGPGTASRLLSSIKAGITNREEPRTNTSYSWRCFIDVAKRFMTQLPDEAKPDLAREQLLPLLHQFLFTATETAAIPTGPVAMSILADAHIMMVHSSSEVIQVSSIEWQRLGTILCANICSSLPEVSKDYESSQNVIAEQGRRWFGLVGHVYDILTETTETQPAILQQITEPSNSVLSQCYALLQSRNLKPFGAARIIEYALSTSRNLLSRDFQPLISFLHEIVQDDFGKLAESRSAPYLISCLAIIGSDEDKQSDYQSLWQSWLVAALCLPSGRTQLEVLTGLLSQDRAIELAKTNDALQEKLYEQAQATLDSERDAWDTLEASLVHHTIRDDIVQKLALDLVSRLSTTCQSVSLSYPSVRMIRMIAQKEPNVFAQGPLHMELVSYLLALSELEDSFDTLDLSDIRSILDNQTQGNVPAIDLIRTNLEGASIQSLGIQTLRLQAEAAVESGAASWEDVLPNTDIWMKHLDPFLRTSPDPALSITNSIGGAVALTNSAENDTTAVLTPRDRDGRSVPARMALYTGALISHDLSKLNLPRSLQYKILYLQCLAVCLASDQMTLSSQGGLWQTLENTSAFLEAEDMIATLRRALNHLVQSATEGERETEGNQSSTSVIRGLVDLAIEDSKETSPRSVYSARILSELLQVLVEAHGMPNWVEKHVLKLEYLRVSPETSLLAAGIVTGLGDAARLSKAISNFCNRLVSDLAVVQADAADAALILLTLTAQVYETGELPVANNRVVFAVKQITSWLEQAATLRASTCAAICSSLAVLLPCMKDVYGLYWENALKFCESLWDRALRSDLHDTLPFVHASLKLVKKLESIIDPNDDLEDALRDHVPVKSQCLIELLRIGRPKRSQPLDIFDGILCREVEKLPISRIPASEELFSLVASESREISSTAFVLLSRKLPAEQAQKSVDVLLDKTDARLPDELLSLFLEPPLLEQIPDEALLAFPSSLRSYLLSWKLLFEAYSASQFKVRDDYTEQLKGENLTGPLFDFMFDVLGHSAAHPLNLDRENLGVDRICEFDVRLAEAETGEYNLHWLLAHLYYLALRFIPGLFRSWYMSCRSKQTKLAVESWTTKYFSPIISSEVLDSVESWAREQSSSTDDDQELVIKVSKPAREVTAGYQIDEAQAGIVIKIPPSYPIDNITVSSLNRVAVTERKWQSWILTTQGAITLYNGNIIDGLQVFKRNILAALAGQSECAICYSIISTDKSMPDKRCATCSHLFHKTCLYKWFQTSNQNTCPLCRNPIEYLGADTAKRRQGRGA</sequence>
<evidence type="ECO:0000313" key="18">
    <source>
        <dbReference type="EMBL" id="KZZ99543.1"/>
    </source>
</evidence>
<dbReference type="SMART" id="SM00184">
    <property type="entry name" value="RING"/>
    <property type="match status" value="1"/>
</dbReference>
<dbReference type="InterPro" id="IPR039804">
    <property type="entry name" value="RING-CH-C4HC3_LTN1"/>
</dbReference>
<dbReference type="PANTHER" id="PTHR12389:SF0">
    <property type="entry name" value="E3 UBIQUITIN-PROTEIN LIGASE LISTERIN"/>
    <property type="match status" value="1"/>
</dbReference>
<dbReference type="Proteomes" id="UP000078544">
    <property type="component" value="Unassembled WGS sequence"/>
</dbReference>
<evidence type="ECO:0000256" key="4">
    <source>
        <dbReference type="ARBA" id="ARBA00007997"/>
    </source>
</evidence>
<comment type="subunit">
    <text evidence="16">Component of the ribosome quality control complex (RQC).</text>
</comment>
<organism evidence="18 19">
    <name type="scientific">Moelleriella libera RCEF 2490</name>
    <dbReference type="NCBI Taxonomy" id="1081109"/>
    <lineage>
        <taxon>Eukaryota</taxon>
        <taxon>Fungi</taxon>
        <taxon>Dikarya</taxon>
        <taxon>Ascomycota</taxon>
        <taxon>Pezizomycotina</taxon>
        <taxon>Sordariomycetes</taxon>
        <taxon>Hypocreomycetidae</taxon>
        <taxon>Hypocreales</taxon>
        <taxon>Clavicipitaceae</taxon>
        <taxon>Moelleriella</taxon>
    </lineage>
</organism>
<dbReference type="Pfam" id="PF22999">
    <property type="entry name" value="LTN1_E3_ligase_6th"/>
    <property type="match status" value="1"/>
</dbReference>
<evidence type="ECO:0000256" key="13">
    <source>
        <dbReference type="ARBA" id="ARBA00022833"/>
    </source>
</evidence>
<keyword evidence="9 16" id="KW-0479">Metal-binding</keyword>
<comment type="similarity">
    <text evidence="4 16">Belongs to the LTN1 family.</text>
</comment>
<evidence type="ECO:0000259" key="17">
    <source>
        <dbReference type="PROSITE" id="PS50089"/>
    </source>
</evidence>
<dbReference type="GO" id="GO:0061630">
    <property type="term" value="F:ubiquitin protein ligase activity"/>
    <property type="evidence" value="ECO:0007669"/>
    <property type="project" value="UniProtKB-UniRule"/>
</dbReference>
<feature type="domain" description="RING-type" evidence="17">
    <location>
        <begin position="1559"/>
        <end position="1605"/>
    </location>
</feature>
<dbReference type="SMART" id="SM01197">
    <property type="entry name" value="FANCL_C"/>
    <property type="match status" value="1"/>
</dbReference>
<dbReference type="InterPro" id="IPR054478">
    <property type="entry name" value="LTN1_UBC"/>
</dbReference>
<evidence type="ECO:0000256" key="15">
    <source>
        <dbReference type="PROSITE-ProRule" id="PRU00175"/>
    </source>
</evidence>
<comment type="subcellular location">
    <subcellularLocation>
        <location evidence="2">Cytoplasm</location>
        <location evidence="2">Cytosol</location>
    </subcellularLocation>
</comment>
<evidence type="ECO:0000256" key="16">
    <source>
        <dbReference type="RuleBase" id="RU367090"/>
    </source>
</evidence>
<dbReference type="PANTHER" id="PTHR12389">
    <property type="entry name" value="ZINC FINGER PROTEIN 294"/>
    <property type="match status" value="1"/>
</dbReference>
<comment type="function">
    <text evidence="16">E3 ubiquitin-protein ligase. Component of the ribosome quality control complex (RQC), a ribosome-associated complex that mediates ubiquitination and extraction of incompletely synthesized nascent chains for proteasomal degradation.</text>
</comment>
<dbReference type="PROSITE" id="PS50089">
    <property type="entry name" value="ZF_RING_2"/>
    <property type="match status" value="1"/>
</dbReference>
<dbReference type="Pfam" id="PF22958">
    <property type="entry name" value="Ltn1_1st"/>
    <property type="match status" value="1"/>
</dbReference>
<evidence type="ECO:0000313" key="19">
    <source>
        <dbReference type="Proteomes" id="UP000078544"/>
    </source>
</evidence>
<comment type="function">
    <text evidence="14">E3 ubiquitin-protein ligase component of the ribosome quality control complex (RQC), a ribosome-associated complex that mediates ubiquitination and extraction of incompletely synthesized nascent chains for proteasomal degradation. Mediates ubiquitination of proteins derived from mRNAs lacking stop codons (non-stop proteins) and other translation arrest products induced by poly-lysine sequences and tandem rare codons. Ubiquitination leads to CDC48 recruitment for extraction and degradation of the incomplete translation product. May indirectly play a role in chromatin function and transcription.</text>
</comment>
<dbReference type="GO" id="GO:0072344">
    <property type="term" value="P:rescue of stalled ribosome"/>
    <property type="evidence" value="ECO:0007669"/>
    <property type="project" value="UniProtKB-UniRule"/>
</dbReference>
<reference evidence="18 19" key="1">
    <citation type="journal article" date="2016" name="Genome Biol. Evol.">
        <title>Divergent and convergent evolution of fungal pathogenicity.</title>
        <authorList>
            <person name="Shang Y."/>
            <person name="Xiao G."/>
            <person name="Zheng P."/>
            <person name="Cen K."/>
            <person name="Zhan S."/>
            <person name="Wang C."/>
        </authorList>
    </citation>
    <scope>NUCLEOTIDE SEQUENCE [LARGE SCALE GENOMIC DNA]</scope>
    <source>
        <strain evidence="18 19">RCEF 2490</strain>
    </source>
</reference>
<dbReference type="OrthoDB" id="6108at2759"/>
<dbReference type="SUPFAM" id="SSF57850">
    <property type="entry name" value="RING/U-box"/>
    <property type="match status" value="1"/>
</dbReference>
<keyword evidence="7" id="KW-0963">Cytoplasm</keyword>
<keyword evidence="12 16" id="KW-0833">Ubl conjugation pathway</keyword>
<evidence type="ECO:0000256" key="2">
    <source>
        <dbReference type="ARBA" id="ARBA00004514"/>
    </source>
</evidence>
<dbReference type="InterPro" id="IPR011016">
    <property type="entry name" value="Znf_RING-CH"/>
</dbReference>
<dbReference type="GO" id="GO:0043023">
    <property type="term" value="F:ribosomal large subunit binding"/>
    <property type="evidence" value="ECO:0007669"/>
    <property type="project" value="TreeGrafter"/>
</dbReference>
<evidence type="ECO:0000256" key="11">
    <source>
        <dbReference type="ARBA" id="ARBA00022771"/>
    </source>
</evidence>